<dbReference type="EMBL" id="DWXE01000040">
    <property type="protein sequence ID" value="HJB91855.1"/>
    <property type="molecule type" value="Genomic_DNA"/>
</dbReference>
<dbReference type="PANTHER" id="PTHR30572">
    <property type="entry name" value="MEMBRANE COMPONENT OF TRANSPORTER-RELATED"/>
    <property type="match status" value="1"/>
</dbReference>
<organism evidence="9 10">
    <name type="scientific">Candidatus Eisenbergiella merdigallinarum</name>
    <dbReference type="NCBI Taxonomy" id="2838552"/>
    <lineage>
        <taxon>Bacteria</taxon>
        <taxon>Bacillati</taxon>
        <taxon>Bacillota</taxon>
        <taxon>Clostridia</taxon>
        <taxon>Lachnospirales</taxon>
        <taxon>Lachnospiraceae</taxon>
        <taxon>Eisenbergiella</taxon>
    </lineage>
</organism>
<gene>
    <name evidence="9" type="ORF">H9763_10400</name>
</gene>
<dbReference type="GO" id="GO:0022857">
    <property type="term" value="F:transmembrane transporter activity"/>
    <property type="evidence" value="ECO:0007669"/>
    <property type="project" value="TreeGrafter"/>
</dbReference>
<evidence type="ECO:0000256" key="2">
    <source>
        <dbReference type="ARBA" id="ARBA00022475"/>
    </source>
</evidence>
<dbReference type="InterPro" id="IPR050250">
    <property type="entry name" value="Macrolide_Exporter_MacB"/>
</dbReference>
<dbReference type="InterPro" id="IPR003838">
    <property type="entry name" value="ABC3_permease_C"/>
</dbReference>
<evidence type="ECO:0000256" key="4">
    <source>
        <dbReference type="ARBA" id="ARBA00022989"/>
    </source>
</evidence>
<evidence type="ECO:0000256" key="7">
    <source>
        <dbReference type="SAM" id="Phobius"/>
    </source>
</evidence>
<feature type="transmembrane region" description="Helical" evidence="7">
    <location>
        <begin position="592"/>
        <end position="613"/>
    </location>
</feature>
<comment type="similarity">
    <text evidence="6">Belongs to the ABC-4 integral membrane protein family.</text>
</comment>
<comment type="subcellular location">
    <subcellularLocation>
        <location evidence="1">Cell membrane</location>
        <topology evidence="1">Multi-pass membrane protein</topology>
    </subcellularLocation>
</comment>
<evidence type="ECO:0000256" key="6">
    <source>
        <dbReference type="ARBA" id="ARBA00038076"/>
    </source>
</evidence>
<keyword evidence="3 7" id="KW-0812">Transmembrane</keyword>
<name>A0A9D2MUF6_9FIRM</name>
<dbReference type="Pfam" id="PF02687">
    <property type="entry name" value="FtsX"/>
    <property type="match status" value="2"/>
</dbReference>
<evidence type="ECO:0000256" key="1">
    <source>
        <dbReference type="ARBA" id="ARBA00004651"/>
    </source>
</evidence>
<feature type="transmembrane region" description="Helical" evidence="7">
    <location>
        <begin position="158"/>
        <end position="181"/>
    </location>
</feature>
<protein>
    <submittedName>
        <fullName evidence="9">ABC transporter permease</fullName>
    </submittedName>
</protein>
<feature type="transmembrane region" description="Helical" evidence="7">
    <location>
        <begin position="233"/>
        <end position="254"/>
    </location>
</feature>
<comment type="caution">
    <text evidence="9">The sequence shown here is derived from an EMBL/GenBank/DDBJ whole genome shotgun (WGS) entry which is preliminary data.</text>
</comment>
<keyword evidence="5 7" id="KW-0472">Membrane</keyword>
<accession>A0A9D2MUF6</accession>
<evidence type="ECO:0000313" key="10">
    <source>
        <dbReference type="Proteomes" id="UP000886883"/>
    </source>
</evidence>
<feature type="transmembrane region" description="Helical" evidence="7">
    <location>
        <begin position="539"/>
        <end position="561"/>
    </location>
</feature>
<keyword evidence="4 7" id="KW-1133">Transmembrane helix</keyword>
<evidence type="ECO:0000259" key="8">
    <source>
        <dbReference type="Pfam" id="PF02687"/>
    </source>
</evidence>
<reference evidence="9" key="2">
    <citation type="submission" date="2021-04" db="EMBL/GenBank/DDBJ databases">
        <authorList>
            <person name="Gilroy R."/>
        </authorList>
    </citation>
    <scope>NUCLEOTIDE SEQUENCE</scope>
    <source>
        <strain evidence="9">USAMLcec3-2134</strain>
    </source>
</reference>
<dbReference type="GO" id="GO:0005886">
    <property type="term" value="C:plasma membrane"/>
    <property type="evidence" value="ECO:0007669"/>
    <property type="project" value="UniProtKB-SubCell"/>
</dbReference>
<dbReference type="AlphaFoldDB" id="A0A9D2MUF6"/>
<feature type="transmembrane region" description="Helical" evidence="7">
    <location>
        <begin position="20"/>
        <end position="41"/>
    </location>
</feature>
<keyword evidence="2" id="KW-1003">Cell membrane</keyword>
<dbReference type="Proteomes" id="UP000886883">
    <property type="component" value="Unassembled WGS sequence"/>
</dbReference>
<proteinExistence type="inferred from homology"/>
<evidence type="ECO:0000313" key="9">
    <source>
        <dbReference type="EMBL" id="HJB91855.1"/>
    </source>
</evidence>
<dbReference type="PANTHER" id="PTHR30572:SF4">
    <property type="entry name" value="ABC TRANSPORTER PERMEASE YTRF"/>
    <property type="match status" value="1"/>
</dbReference>
<feature type="transmembrane region" description="Helical" evidence="7">
    <location>
        <begin position="633"/>
        <end position="652"/>
    </location>
</feature>
<feature type="transmembrane region" description="Helical" evidence="7">
    <location>
        <begin position="61"/>
        <end position="83"/>
    </location>
</feature>
<feature type="domain" description="ABC3 transporter permease C-terminal" evidence="8">
    <location>
        <begin position="543"/>
        <end position="658"/>
    </location>
</feature>
<feature type="domain" description="ABC3 transporter permease C-terminal" evidence="8">
    <location>
        <begin position="67"/>
        <end position="191"/>
    </location>
</feature>
<evidence type="ECO:0000256" key="5">
    <source>
        <dbReference type="ARBA" id="ARBA00023136"/>
    </source>
</evidence>
<evidence type="ECO:0000256" key="3">
    <source>
        <dbReference type="ARBA" id="ARBA00022692"/>
    </source>
</evidence>
<sequence>MLKFYSIPYLKRNRATTAFLAVSSFLTALLLSFFLTFFHNLWMDRIYQLSGTEKPAVTPLIILYGCLLTIACLGLVLMLHSAFSITMNNRLHQLGILESAGATPRQIRSALVEETLLTAPLPLLAGTAAGVGAGWLLWRFLVSYGTTIRDPDYRIVFSWHPLLLAGCLGASLLTLAVSTWIPARKLSRISPLDAIRWGGEAPVVRMRRFRLLSALAGVSGELAQKSIYARRKAFRTSTLSLFLSFLVFTTFLNLQAMSSFSTQETYFDRYRDIWDFEIAVEPGREKDFGDSSLQALCGEIRRIDGVQSCLAWRKFSASAVVSSDRLSPQVRSVGPENLLVNAALTESGGWRISTPLYILDAVSFDTWCRETGISPRSQAVAVNRIWDRVNSRMSDRTWIPLLDPSAALPLKLSPVPAVSSGSDRTSAPSGVSADLALDISVESFASTAPRWKEEPGHDALALIVSEDRYWTLAPRLESAFSSGPFTCIVKAESEDVTPQVEARLNELLQASFPDSSAWSLDSRLQEERTEPLKRRGFNLVMGILAALFSTVGLANVFSTILGQIPQRRREFARYFSAGLSLRQMKRILCMEALILSLKPLLFSLLLNIPFVVFCMEYTGIPLSKYREEIPLLPLIPFTAFVLFFTGLAYWLGAKRVLKGDLMEALRDETML</sequence>
<reference evidence="9" key="1">
    <citation type="journal article" date="2021" name="PeerJ">
        <title>Extensive microbial diversity within the chicken gut microbiome revealed by metagenomics and culture.</title>
        <authorList>
            <person name="Gilroy R."/>
            <person name="Ravi A."/>
            <person name="Getino M."/>
            <person name="Pursley I."/>
            <person name="Horton D.L."/>
            <person name="Alikhan N.F."/>
            <person name="Baker D."/>
            <person name="Gharbi K."/>
            <person name="Hall N."/>
            <person name="Watson M."/>
            <person name="Adriaenssens E.M."/>
            <person name="Foster-Nyarko E."/>
            <person name="Jarju S."/>
            <person name="Secka A."/>
            <person name="Antonio M."/>
            <person name="Oren A."/>
            <person name="Chaudhuri R.R."/>
            <person name="La Ragione R."/>
            <person name="Hildebrand F."/>
            <person name="Pallen M.J."/>
        </authorList>
    </citation>
    <scope>NUCLEOTIDE SEQUENCE</scope>
    <source>
        <strain evidence="9">USAMLcec3-2134</strain>
    </source>
</reference>
<feature type="transmembrane region" description="Helical" evidence="7">
    <location>
        <begin position="115"/>
        <end position="138"/>
    </location>
</feature>